<comment type="caution">
    <text evidence="1">The sequence shown here is derived from an EMBL/GenBank/DDBJ whole genome shotgun (WGS) entry which is preliminary data.</text>
</comment>
<sequence length="38" mass="4605">MNKHNILQWDEVYPDKYTIETDIRNKELYVGKIHSEIA</sequence>
<name>A0A645BFQ9_9ZZZZ</name>
<evidence type="ECO:0000313" key="1">
    <source>
        <dbReference type="EMBL" id="MPM63461.1"/>
    </source>
</evidence>
<accession>A0A645BFQ9</accession>
<reference evidence="1" key="1">
    <citation type="submission" date="2019-08" db="EMBL/GenBank/DDBJ databases">
        <authorList>
            <person name="Kucharzyk K."/>
            <person name="Murdoch R.W."/>
            <person name="Higgins S."/>
            <person name="Loffler F."/>
        </authorList>
    </citation>
    <scope>NUCLEOTIDE SEQUENCE</scope>
</reference>
<dbReference type="EMBL" id="VSSQ01019427">
    <property type="protein sequence ID" value="MPM63461.1"/>
    <property type="molecule type" value="Genomic_DNA"/>
</dbReference>
<protein>
    <submittedName>
        <fullName evidence="1">Uncharacterized protein</fullName>
    </submittedName>
</protein>
<gene>
    <name evidence="1" type="ORF">SDC9_110341</name>
</gene>
<organism evidence="1">
    <name type="scientific">bioreactor metagenome</name>
    <dbReference type="NCBI Taxonomy" id="1076179"/>
    <lineage>
        <taxon>unclassified sequences</taxon>
        <taxon>metagenomes</taxon>
        <taxon>ecological metagenomes</taxon>
    </lineage>
</organism>
<dbReference type="Gene3D" id="3.40.630.30">
    <property type="match status" value="1"/>
</dbReference>
<proteinExistence type="predicted"/>
<dbReference type="AlphaFoldDB" id="A0A645BFQ9"/>